<keyword evidence="2" id="KW-1185">Reference proteome</keyword>
<dbReference type="Proteomes" id="UP000007374">
    <property type="component" value="Unassembled WGS sequence"/>
</dbReference>
<dbReference type="Gene3D" id="3.90.550.10">
    <property type="entry name" value="Spore Coat Polysaccharide Biosynthesis Protein SpsA, Chain A"/>
    <property type="match status" value="1"/>
</dbReference>
<name>K2NXX3_9HYPH</name>
<sequence length="210" mass="24322">MRVALVLRSGGDFDASHIARLCRQVTDYLPGAQIFCLSDVEVPCPRIELRYDWPGWWSKMELFRPDIGGDLLFMDLDTSIVGTLDGIAAVDRLTVLSDFYWPTTGRIQSSLMFIPERDRQEIWDAWIADPSRHMRECVTQEMWGDQGFLGQFWQGRAQRWQDVLPGQVVSYKCHVREKTRSDKEFGDGTLPENARVVIFHGKPRPWENGW</sequence>
<organism evidence="1 2">
    <name type="scientific">Nitratireductor indicus C115</name>
    <dbReference type="NCBI Taxonomy" id="1231190"/>
    <lineage>
        <taxon>Bacteria</taxon>
        <taxon>Pseudomonadati</taxon>
        <taxon>Pseudomonadota</taxon>
        <taxon>Alphaproteobacteria</taxon>
        <taxon>Hyphomicrobiales</taxon>
        <taxon>Phyllobacteriaceae</taxon>
        <taxon>Nitratireductor</taxon>
    </lineage>
</organism>
<reference evidence="1 2" key="1">
    <citation type="journal article" date="2012" name="J. Bacteriol.">
        <title>Genome Sequence of Nitratireductor indicus Type Strain C115.</title>
        <authorList>
            <person name="Lai Q."/>
            <person name="Li G."/>
            <person name="Yu Z."/>
            <person name="Shao Z."/>
        </authorList>
    </citation>
    <scope>NUCLEOTIDE SEQUENCE [LARGE SCALE GENOMIC DNA]</scope>
    <source>
        <strain evidence="1 2">C115</strain>
    </source>
</reference>
<dbReference type="STRING" id="721133.SAMN05216176_1277"/>
<comment type="caution">
    <text evidence="1">The sequence shown here is derived from an EMBL/GenBank/DDBJ whole genome shotgun (WGS) entry which is preliminary data.</text>
</comment>
<dbReference type="InterPro" id="IPR029044">
    <property type="entry name" value="Nucleotide-diphossugar_trans"/>
</dbReference>
<dbReference type="AlphaFoldDB" id="K2NXX3"/>
<evidence type="ECO:0008006" key="3">
    <source>
        <dbReference type="Google" id="ProtNLM"/>
    </source>
</evidence>
<proteinExistence type="predicted"/>
<gene>
    <name evidence="1" type="ORF">NA8A_23404</name>
</gene>
<dbReference type="PATRIC" id="fig|1231190.3.peg.4818"/>
<dbReference type="eggNOG" id="ENOG5030ZS6">
    <property type="taxonomic scope" value="Bacteria"/>
</dbReference>
<dbReference type="SUPFAM" id="SSF53448">
    <property type="entry name" value="Nucleotide-diphospho-sugar transferases"/>
    <property type="match status" value="1"/>
</dbReference>
<evidence type="ECO:0000313" key="1">
    <source>
        <dbReference type="EMBL" id="EKF39931.1"/>
    </source>
</evidence>
<dbReference type="EMBL" id="AMSI01000033">
    <property type="protein sequence ID" value="EKF39931.1"/>
    <property type="molecule type" value="Genomic_DNA"/>
</dbReference>
<protein>
    <recommendedName>
        <fullName evidence="3">Glycosyltransferase</fullName>
    </recommendedName>
</protein>
<dbReference type="RefSeq" id="WP_009452917.1">
    <property type="nucleotide sequence ID" value="NZ_AMSI01000033.1"/>
</dbReference>
<dbReference type="OrthoDB" id="564871at2"/>
<accession>K2NXX3</accession>
<evidence type="ECO:0000313" key="2">
    <source>
        <dbReference type="Proteomes" id="UP000007374"/>
    </source>
</evidence>